<dbReference type="PANTHER" id="PTHR42727">
    <property type="entry name" value="PHOSPHATE TRANSPORT SYSTEM PERMEASE PROTEIN"/>
    <property type="match status" value="1"/>
</dbReference>
<feature type="transmembrane region" description="Helical" evidence="5">
    <location>
        <begin position="35"/>
        <end position="59"/>
    </location>
</feature>
<dbReference type="GO" id="GO:0005315">
    <property type="term" value="F:phosphate transmembrane transporter activity"/>
    <property type="evidence" value="ECO:0007669"/>
    <property type="project" value="InterPro"/>
</dbReference>
<proteinExistence type="inferred from homology"/>
<keyword evidence="6" id="KW-0997">Cell inner membrane</keyword>
<evidence type="ECO:0000256" key="2">
    <source>
        <dbReference type="ARBA" id="ARBA00022692"/>
    </source>
</evidence>
<feature type="transmembrane region" description="Helical" evidence="5">
    <location>
        <begin position="141"/>
        <end position="163"/>
    </location>
</feature>
<feature type="transmembrane region" description="Helical" evidence="5">
    <location>
        <begin position="169"/>
        <end position="186"/>
    </location>
</feature>
<feature type="transmembrane region" description="Helical" evidence="5">
    <location>
        <begin position="89"/>
        <end position="120"/>
    </location>
</feature>
<dbReference type="AlphaFoldDB" id="F5R834"/>
<dbReference type="NCBIfam" id="TIGR02138">
    <property type="entry name" value="phosphate_pstC"/>
    <property type="match status" value="1"/>
</dbReference>
<comment type="function">
    <text evidence="6">Part of the binding-protein-dependent transport system for phosphate; probably responsible for the translocation of the substrate across the membrane.</text>
</comment>
<evidence type="ECO:0000256" key="5">
    <source>
        <dbReference type="RuleBase" id="RU363032"/>
    </source>
</evidence>
<keyword evidence="6" id="KW-1003">Cell membrane</keyword>
<dbReference type="GO" id="GO:0005886">
    <property type="term" value="C:plasma membrane"/>
    <property type="evidence" value="ECO:0007669"/>
    <property type="project" value="UniProtKB-SubCell"/>
</dbReference>
<dbReference type="InterPro" id="IPR011864">
    <property type="entry name" value="Phosphate_PstC"/>
</dbReference>
<organism evidence="8 9">
    <name type="scientific">Methyloversatilis universalis (strain ATCC BAA-1314 / DSM 25237 / JCM 13912 / CCUG 52030 / FAM5)</name>
    <dbReference type="NCBI Taxonomy" id="1000565"/>
    <lineage>
        <taxon>Bacteria</taxon>
        <taxon>Pseudomonadati</taxon>
        <taxon>Pseudomonadota</taxon>
        <taxon>Betaproteobacteria</taxon>
        <taxon>Nitrosomonadales</taxon>
        <taxon>Sterolibacteriaceae</taxon>
        <taxon>Methyloversatilis</taxon>
    </lineage>
</organism>
<gene>
    <name evidence="8" type="ORF">METUNv1_00385</name>
</gene>
<evidence type="ECO:0000256" key="1">
    <source>
        <dbReference type="ARBA" id="ARBA00004651"/>
    </source>
</evidence>
<sequence>MSANAPPMSAPLSSAPDTVSDRLRKRASRHVKERVIEFILFSAASISVLTTAAIVYILISESLTLFEHVSLWDFLTDTQWTPLFDDAHYGIMVLLSGTLTSSFVALAVALPLGTIIAIWLSEFASFRTREFAKPVLELLGGVPTIIYGYFALMVVTPALQAIWPDLPGFSLLSAGLVMGIMIIPYVSSLSEDAMRAVPMSLREGSYAMGATRLQTALRTVVPAATSGIASAYILGISRAVGETMILAVAAGMQPNLTFNPAEPGATITSYIVQVALGDLPHGSVGYQTIFAAGLTLMLMTLCFNLLGYYLRKRFREVY</sequence>
<dbReference type="Pfam" id="PF00528">
    <property type="entry name" value="BPD_transp_1"/>
    <property type="match status" value="1"/>
</dbReference>
<dbReference type="SUPFAM" id="SSF161098">
    <property type="entry name" value="MetI-like"/>
    <property type="match status" value="1"/>
</dbReference>
<dbReference type="EMBL" id="AFHG01000029">
    <property type="protein sequence ID" value="EGK73212.1"/>
    <property type="molecule type" value="Genomic_DNA"/>
</dbReference>
<dbReference type="eggNOG" id="COG0573">
    <property type="taxonomic scope" value="Bacteria"/>
</dbReference>
<name>F5R834_METUF</name>
<dbReference type="PANTHER" id="PTHR42727:SF1">
    <property type="entry name" value="PHOSPHATE TRANSPORT SYSTEM PERMEASE"/>
    <property type="match status" value="1"/>
</dbReference>
<comment type="subcellular location">
    <subcellularLocation>
        <location evidence="6">Cell inner membrane</location>
        <topology evidence="6">Multi-pass membrane protein</topology>
    </subcellularLocation>
    <subcellularLocation>
        <location evidence="1 5">Cell membrane</location>
        <topology evidence="1 5">Multi-pass membrane protein</topology>
    </subcellularLocation>
</comment>
<evidence type="ECO:0000256" key="4">
    <source>
        <dbReference type="ARBA" id="ARBA00023136"/>
    </source>
</evidence>
<keyword evidence="4 5" id="KW-0472">Membrane</keyword>
<keyword evidence="5" id="KW-0813">Transport</keyword>
<dbReference type="PROSITE" id="PS50928">
    <property type="entry name" value="ABC_TM1"/>
    <property type="match status" value="1"/>
</dbReference>
<dbReference type="OrthoDB" id="9785113at2"/>
<evidence type="ECO:0000256" key="6">
    <source>
        <dbReference type="RuleBase" id="RU363054"/>
    </source>
</evidence>
<feature type="transmembrane region" description="Helical" evidence="5">
    <location>
        <begin position="289"/>
        <end position="310"/>
    </location>
</feature>
<dbReference type="GO" id="GO:0006817">
    <property type="term" value="P:phosphate ion transport"/>
    <property type="evidence" value="ECO:0007669"/>
    <property type="project" value="UniProtKB-KW"/>
</dbReference>
<comment type="caution">
    <text evidence="6">Lacks conserved residue(s) required for the propagation of feature annotation.</text>
</comment>
<accession>F5R834</accession>
<evidence type="ECO:0000256" key="3">
    <source>
        <dbReference type="ARBA" id="ARBA00022989"/>
    </source>
</evidence>
<dbReference type="Gene3D" id="1.10.3720.10">
    <property type="entry name" value="MetI-like"/>
    <property type="match status" value="1"/>
</dbReference>
<dbReference type="InterPro" id="IPR035906">
    <property type="entry name" value="MetI-like_sf"/>
</dbReference>
<keyword evidence="3 5" id="KW-1133">Transmembrane helix</keyword>
<dbReference type="CDD" id="cd06261">
    <property type="entry name" value="TM_PBP2"/>
    <property type="match status" value="1"/>
</dbReference>
<comment type="caution">
    <text evidence="8">The sequence shown here is derived from an EMBL/GenBank/DDBJ whole genome shotgun (WGS) entry which is preliminary data.</text>
</comment>
<evidence type="ECO:0000313" key="8">
    <source>
        <dbReference type="EMBL" id="EGK73212.1"/>
    </source>
</evidence>
<feature type="domain" description="ABC transmembrane type-1" evidence="7">
    <location>
        <begin position="95"/>
        <end position="307"/>
    </location>
</feature>
<keyword evidence="6" id="KW-0592">Phosphate transport</keyword>
<evidence type="ECO:0000259" key="7">
    <source>
        <dbReference type="PROSITE" id="PS50928"/>
    </source>
</evidence>
<dbReference type="InterPro" id="IPR000515">
    <property type="entry name" value="MetI-like"/>
</dbReference>
<evidence type="ECO:0000313" key="9">
    <source>
        <dbReference type="Proteomes" id="UP000005019"/>
    </source>
</evidence>
<dbReference type="RefSeq" id="WP_008058275.1">
    <property type="nucleotide sequence ID" value="NZ_AFHG01000029.1"/>
</dbReference>
<reference evidence="8 9" key="1">
    <citation type="journal article" date="2011" name="J. Bacteriol.">
        <title>Genome sequence of Methyloversatilis universalis FAM5T, a methylotrophic representative of the order Rhodocyclales.</title>
        <authorList>
            <person name="Kittichotirat W."/>
            <person name="Good N.M."/>
            <person name="Hall R."/>
            <person name="Bringel F."/>
            <person name="Lajus A."/>
            <person name="Medigue C."/>
            <person name="Smalley N.E."/>
            <person name="Beck D."/>
            <person name="Bumgarner R."/>
            <person name="Vuilleumier S."/>
            <person name="Kalyuzhnaya M.G."/>
        </authorList>
    </citation>
    <scope>NUCLEOTIDE SEQUENCE [LARGE SCALE GENOMIC DNA]</scope>
    <source>
        <strain evidence="9">ATCC BAA-1314 / JCM 13912 / FAM5</strain>
    </source>
</reference>
<dbReference type="Proteomes" id="UP000005019">
    <property type="component" value="Unassembled WGS sequence"/>
</dbReference>
<protein>
    <recommendedName>
        <fullName evidence="6">Phosphate transport system permease protein</fullName>
    </recommendedName>
</protein>
<comment type="similarity">
    <text evidence="6">Belongs to the binding-protein-dependent transport system permease family. CysTW subfamily.</text>
</comment>
<keyword evidence="2 5" id="KW-0812">Transmembrane</keyword>
<keyword evidence="9" id="KW-1185">Reference proteome</keyword>
<dbReference type="STRING" id="1000565.METUNv1_00385"/>